<protein>
    <recommendedName>
        <fullName evidence="11">Ferredoxin III</fullName>
    </recommendedName>
</protein>
<keyword evidence="4" id="KW-0004">4Fe-4S</keyword>
<dbReference type="PROSITE" id="PS00198">
    <property type="entry name" value="4FE4S_FER_1"/>
    <property type="match status" value="1"/>
</dbReference>
<evidence type="ECO:0000256" key="7">
    <source>
        <dbReference type="ARBA" id="ARBA00022982"/>
    </source>
</evidence>
<keyword evidence="9" id="KW-0411">Iron-sulfur</keyword>
<comment type="cofactor">
    <cofactor evidence="1">
        <name>[4Fe-4S] cluster</name>
        <dbReference type="ChEBI" id="CHEBI:49883"/>
    </cofactor>
</comment>
<dbReference type="InterPro" id="IPR017900">
    <property type="entry name" value="4Fe4S_Fe_S_CS"/>
</dbReference>
<evidence type="ECO:0000259" key="12">
    <source>
        <dbReference type="PROSITE" id="PS51379"/>
    </source>
</evidence>
<evidence type="ECO:0000256" key="4">
    <source>
        <dbReference type="ARBA" id="ARBA00022485"/>
    </source>
</evidence>
<reference evidence="13 14" key="1">
    <citation type="submission" date="2019-03" db="EMBL/GenBank/DDBJ databases">
        <title>Genome sequence of Thiobacillaceae bacterium LSR1, a sulfur-oxidizing bacterium isolated from freshwater sediment.</title>
        <authorList>
            <person name="Li S."/>
        </authorList>
    </citation>
    <scope>NUCLEOTIDE SEQUENCE [LARGE SCALE GENOMIC DNA]</scope>
    <source>
        <strain evidence="13 14">LSR1</strain>
    </source>
</reference>
<feature type="domain" description="4Fe-4S ferredoxin-type" evidence="12">
    <location>
        <begin position="62"/>
        <end position="92"/>
    </location>
</feature>
<dbReference type="PROSITE" id="PS51379">
    <property type="entry name" value="4FE4S_FER_2"/>
    <property type="match status" value="2"/>
</dbReference>
<dbReference type="InterPro" id="IPR014283">
    <property type="entry name" value="FdIII_4_nif"/>
</dbReference>
<dbReference type="AlphaFoldDB" id="A0A4R1B1L4"/>
<name>A0A4R1B1L4_9PROT</name>
<accession>A0A4R1B1L4</accession>
<dbReference type="GO" id="GO:0051539">
    <property type="term" value="F:4 iron, 4 sulfur cluster binding"/>
    <property type="evidence" value="ECO:0007669"/>
    <property type="project" value="UniProtKB-KW"/>
</dbReference>
<evidence type="ECO:0000256" key="9">
    <source>
        <dbReference type="ARBA" id="ARBA00023014"/>
    </source>
</evidence>
<keyword evidence="10" id="KW-0535">Nitrogen fixation</keyword>
<evidence type="ECO:0000256" key="2">
    <source>
        <dbReference type="ARBA" id="ARBA00003532"/>
    </source>
</evidence>
<feature type="domain" description="4Fe-4S ferredoxin-type" evidence="12">
    <location>
        <begin position="18"/>
        <end position="47"/>
    </location>
</feature>
<evidence type="ECO:0000256" key="3">
    <source>
        <dbReference type="ARBA" id="ARBA00022448"/>
    </source>
</evidence>
<keyword evidence="7" id="KW-0249">Electron transport</keyword>
<dbReference type="Gene3D" id="3.30.70.20">
    <property type="match status" value="1"/>
</dbReference>
<dbReference type="Proteomes" id="UP000295443">
    <property type="component" value="Unassembled WGS sequence"/>
</dbReference>
<evidence type="ECO:0000256" key="6">
    <source>
        <dbReference type="ARBA" id="ARBA00022737"/>
    </source>
</evidence>
<dbReference type="PANTHER" id="PTHR43687">
    <property type="entry name" value="ADENYLYLSULFATE REDUCTASE, BETA SUBUNIT"/>
    <property type="match status" value="1"/>
</dbReference>
<evidence type="ECO:0000256" key="5">
    <source>
        <dbReference type="ARBA" id="ARBA00022723"/>
    </source>
</evidence>
<dbReference type="InterPro" id="IPR017896">
    <property type="entry name" value="4Fe4S_Fe-S-bd"/>
</dbReference>
<keyword evidence="5" id="KW-0479">Metal-binding</keyword>
<dbReference type="RefSeq" id="WP_131448934.1">
    <property type="nucleotide sequence ID" value="NZ_SJZB01000051.1"/>
</dbReference>
<comment type="function">
    <text evidence="2">Ferredoxins are iron-sulfur proteins that transfer electrons in a wide variety of metabolic reactions.</text>
</comment>
<comment type="caution">
    <text evidence="13">The sequence shown here is derived from an EMBL/GenBank/DDBJ whole genome shotgun (WGS) entry which is preliminary data.</text>
</comment>
<dbReference type="NCBIfam" id="TIGR02936">
    <property type="entry name" value="fdxN_nitrog"/>
    <property type="match status" value="1"/>
</dbReference>
<evidence type="ECO:0000256" key="10">
    <source>
        <dbReference type="ARBA" id="ARBA00023231"/>
    </source>
</evidence>
<keyword evidence="14" id="KW-1185">Reference proteome</keyword>
<gene>
    <name evidence="13" type="primary">fdxB</name>
    <name evidence="13" type="ORF">EZJ19_14805</name>
</gene>
<dbReference type="InterPro" id="IPR050572">
    <property type="entry name" value="Fe-S_Ferredoxin"/>
</dbReference>
<evidence type="ECO:0000256" key="1">
    <source>
        <dbReference type="ARBA" id="ARBA00001966"/>
    </source>
</evidence>
<dbReference type="EMBL" id="SJZB01000051">
    <property type="protein sequence ID" value="TCJ11681.1"/>
    <property type="molecule type" value="Genomic_DNA"/>
</dbReference>
<proteinExistence type="predicted"/>
<keyword evidence="8" id="KW-0408">Iron</keyword>
<dbReference type="PANTHER" id="PTHR43687:SF1">
    <property type="entry name" value="FERREDOXIN III"/>
    <property type="match status" value="1"/>
</dbReference>
<evidence type="ECO:0000313" key="13">
    <source>
        <dbReference type="EMBL" id="TCJ11681.1"/>
    </source>
</evidence>
<sequence length="96" mass="10539">MDAYTALTRGGSPWTPEFVVSLNQKTCIGCGRCYKVCPRDVLSLEDRDEEDMDEDMDEDQMSVMTIKNAMDCIGCGACGRVCPKNCYTHSAMPVGA</sequence>
<keyword evidence="6" id="KW-0677">Repeat</keyword>
<evidence type="ECO:0000256" key="8">
    <source>
        <dbReference type="ARBA" id="ARBA00023004"/>
    </source>
</evidence>
<dbReference type="SUPFAM" id="SSF54862">
    <property type="entry name" value="4Fe-4S ferredoxins"/>
    <property type="match status" value="1"/>
</dbReference>
<evidence type="ECO:0000313" key="14">
    <source>
        <dbReference type="Proteomes" id="UP000295443"/>
    </source>
</evidence>
<dbReference type="OrthoDB" id="9781785at2"/>
<dbReference type="GO" id="GO:0046872">
    <property type="term" value="F:metal ion binding"/>
    <property type="evidence" value="ECO:0007669"/>
    <property type="project" value="UniProtKB-KW"/>
</dbReference>
<organism evidence="13 14">
    <name type="scientific">Parasulfuritortus cantonensis</name>
    <dbReference type="NCBI Taxonomy" id="2528202"/>
    <lineage>
        <taxon>Bacteria</taxon>
        <taxon>Pseudomonadati</taxon>
        <taxon>Pseudomonadota</taxon>
        <taxon>Betaproteobacteria</taxon>
        <taxon>Nitrosomonadales</taxon>
        <taxon>Thiobacillaceae</taxon>
        <taxon>Parasulfuritortus</taxon>
    </lineage>
</organism>
<keyword evidence="3" id="KW-0813">Transport</keyword>
<evidence type="ECO:0000256" key="11">
    <source>
        <dbReference type="ARBA" id="ARBA00030616"/>
    </source>
</evidence>
<dbReference type="Pfam" id="PF12838">
    <property type="entry name" value="Fer4_7"/>
    <property type="match status" value="1"/>
</dbReference>